<dbReference type="RefSeq" id="WP_136965453.1">
    <property type="nucleotide sequence ID" value="NZ_JARZHI010000035.1"/>
</dbReference>
<keyword evidence="1" id="KW-0812">Transmembrane</keyword>
<keyword evidence="1" id="KW-1133">Transmembrane helix</keyword>
<dbReference type="InterPro" id="IPR053154">
    <property type="entry name" value="c-di-AMP_regulator"/>
</dbReference>
<protein>
    <submittedName>
        <fullName evidence="2">CdaR family protein</fullName>
    </submittedName>
</protein>
<dbReference type="EMBL" id="JARZHI010000035">
    <property type="protein sequence ID" value="MDI1433893.1"/>
    <property type="molecule type" value="Genomic_DNA"/>
</dbReference>
<evidence type="ECO:0000313" key="3">
    <source>
        <dbReference type="Proteomes" id="UP001160301"/>
    </source>
</evidence>
<dbReference type="Gene3D" id="2.170.120.30">
    <property type="match status" value="1"/>
</dbReference>
<feature type="transmembrane region" description="Helical" evidence="1">
    <location>
        <begin position="21"/>
        <end position="39"/>
    </location>
</feature>
<reference evidence="2 3" key="1">
    <citation type="submission" date="2023-04" db="EMBL/GenBank/DDBJ databases">
        <title>The genome sequence of Polyangium sorediatum DSM14670.</title>
        <authorList>
            <person name="Zhang X."/>
        </authorList>
    </citation>
    <scope>NUCLEOTIDE SEQUENCE [LARGE SCALE GENOMIC DNA]</scope>
    <source>
        <strain evidence="2 3">DSM 14670</strain>
    </source>
</reference>
<proteinExistence type="predicted"/>
<evidence type="ECO:0000256" key="1">
    <source>
        <dbReference type="SAM" id="Phobius"/>
    </source>
</evidence>
<dbReference type="PANTHER" id="PTHR37804:SF1">
    <property type="entry name" value="CDAA REGULATORY PROTEIN CDAR"/>
    <property type="match status" value="1"/>
</dbReference>
<dbReference type="InterPro" id="IPR012505">
    <property type="entry name" value="YbbR"/>
</dbReference>
<organism evidence="2 3">
    <name type="scientific">Polyangium sorediatum</name>
    <dbReference type="NCBI Taxonomy" id="889274"/>
    <lineage>
        <taxon>Bacteria</taxon>
        <taxon>Pseudomonadati</taxon>
        <taxon>Myxococcota</taxon>
        <taxon>Polyangia</taxon>
        <taxon>Polyangiales</taxon>
        <taxon>Polyangiaceae</taxon>
        <taxon>Polyangium</taxon>
    </lineage>
</organism>
<gene>
    <name evidence="2" type="ORF">QHF89_30620</name>
</gene>
<dbReference type="Gene3D" id="2.170.120.40">
    <property type="entry name" value="YbbR-like domain"/>
    <property type="match status" value="1"/>
</dbReference>
<dbReference type="Pfam" id="PF07949">
    <property type="entry name" value="YbbR"/>
    <property type="match status" value="1"/>
</dbReference>
<accession>A0ABT6P015</accession>
<dbReference type="PANTHER" id="PTHR37804">
    <property type="entry name" value="CDAA REGULATORY PROTEIN CDAR"/>
    <property type="match status" value="1"/>
</dbReference>
<sequence length="315" mass="34483">MTAKDGLRENIRAALLDNIGLKILSLLCALGIYAFIHGAENAQRTFSVSVVTIMPPESANRQLMTQIPNEVKVTLRGSRTQLDDLRSDDLGTLQLNLRSGRETNLDLKPSMFRVPTGVQIEEVQPPSIELRWDDVVEREIPVQIARTGEPAPTFAVKGVIGSEPKVVRARGARSIVDVMQYARAAPFDVTGLTEGVYRRPLPLDKPPKLVNYDVVDSVIATVEITRELAKKEFANLRVEVVGLPRAVTTPPTVKVRLVGSNEDVNAVSPESLVPRVEPKSSGADVSKPGSVYLDVLLEVPHVKVVVDPPKVLVKW</sequence>
<keyword evidence="3" id="KW-1185">Reference proteome</keyword>
<evidence type="ECO:0000313" key="2">
    <source>
        <dbReference type="EMBL" id="MDI1433893.1"/>
    </source>
</evidence>
<name>A0ABT6P015_9BACT</name>
<keyword evidence="1" id="KW-0472">Membrane</keyword>
<dbReference type="Proteomes" id="UP001160301">
    <property type="component" value="Unassembled WGS sequence"/>
</dbReference>
<comment type="caution">
    <text evidence="2">The sequence shown here is derived from an EMBL/GenBank/DDBJ whole genome shotgun (WGS) entry which is preliminary data.</text>
</comment>